<protein>
    <submittedName>
        <fullName evidence="2">Uncharacterized protein</fullName>
    </submittedName>
</protein>
<dbReference type="InterPro" id="IPR032710">
    <property type="entry name" value="NTF2-like_dom_sf"/>
</dbReference>
<feature type="chain" id="PRO_5047526191" evidence="1">
    <location>
        <begin position="19"/>
        <end position="129"/>
    </location>
</feature>
<keyword evidence="3" id="KW-1185">Reference proteome</keyword>
<comment type="caution">
    <text evidence="2">The sequence shown here is derived from an EMBL/GenBank/DDBJ whole genome shotgun (WGS) entry which is preliminary data.</text>
</comment>
<organism evidence="2 3">
    <name type="scientific">Xanthomonas bonasiae</name>
    <dbReference type="NCBI Taxonomy" id="2810351"/>
    <lineage>
        <taxon>Bacteria</taxon>
        <taxon>Pseudomonadati</taxon>
        <taxon>Pseudomonadota</taxon>
        <taxon>Gammaproteobacteria</taxon>
        <taxon>Lysobacterales</taxon>
        <taxon>Lysobacteraceae</taxon>
        <taxon>Xanthomonas</taxon>
    </lineage>
</organism>
<evidence type="ECO:0000313" key="2">
    <source>
        <dbReference type="EMBL" id="MBN6104267.1"/>
    </source>
</evidence>
<dbReference type="EMBL" id="JAFIWB010000027">
    <property type="protein sequence ID" value="MBN6104267.1"/>
    <property type="molecule type" value="Genomic_DNA"/>
</dbReference>
<proteinExistence type="predicted"/>
<keyword evidence="1" id="KW-0732">Signal</keyword>
<sequence length="129" mass="13487">MHRAIAVLLMLGCGDAAAQAGKTKVPQAATRLVAAVHGAAASGAPETLRKSMSPDFVSSFGGDGGPDEAIALWTREPAYLRHLAQSTAGHCQRLATDYVECPPHAGSNYRAGFKLIDGKWTFSSFVASD</sequence>
<dbReference type="RefSeq" id="WP_206230747.1">
    <property type="nucleotide sequence ID" value="NZ_JAFIWB010000027.1"/>
</dbReference>
<reference evidence="2 3" key="1">
    <citation type="submission" date="2021-02" db="EMBL/GenBank/DDBJ databases">
        <title>Taxonomically Unique Crown Gall-Associated Xanthomonas Stains Have Deficiency in Virulence Repertories.</title>
        <authorList>
            <person name="Mafakheri H."/>
            <person name="Taghavi S.M."/>
            <person name="Dimkic I."/>
            <person name="Nemanja K."/>
            <person name="Osdaghi E."/>
        </authorList>
    </citation>
    <scope>NUCLEOTIDE SEQUENCE [LARGE SCALE GENOMIC DNA]</scope>
    <source>
        <strain evidence="2 3">FX4</strain>
    </source>
</reference>
<evidence type="ECO:0000256" key="1">
    <source>
        <dbReference type="SAM" id="SignalP"/>
    </source>
</evidence>
<dbReference type="Proteomes" id="UP000695802">
    <property type="component" value="Unassembled WGS sequence"/>
</dbReference>
<accession>A0ABS3B7M0</accession>
<name>A0ABS3B7M0_9XANT</name>
<dbReference type="SUPFAM" id="SSF54427">
    <property type="entry name" value="NTF2-like"/>
    <property type="match status" value="1"/>
</dbReference>
<gene>
    <name evidence="2" type="ORF">JR064_19060</name>
</gene>
<feature type="signal peptide" evidence="1">
    <location>
        <begin position="1"/>
        <end position="18"/>
    </location>
</feature>
<evidence type="ECO:0000313" key="3">
    <source>
        <dbReference type="Proteomes" id="UP000695802"/>
    </source>
</evidence>